<keyword evidence="8" id="KW-1185">Reference proteome</keyword>
<dbReference type="AlphaFoldDB" id="A0A139APM5"/>
<comment type="catalytic activity">
    <reaction evidence="5 6">
        <text>D-glucose 6-phosphate + UDP-alpha-D-glucose = alpha,alpha-trehalose 6-phosphate + UDP + H(+)</text>
        <dbReference type="Rhea" id="RHEA:18889"/>
        <dbReference type="ChEBI" id="CHEBI:15378"/>
        <dbReference type="ChEBI" id="CHEBI:58223"/>
        <dbReference type="ChEBI" id="CHEBI:58429"/>
        <dbReference type="ChEBI" id="CHEBI:58885"/>
        <dbReference type="ChEBI" id="CHEBI:61548"/>
        <dbReference type="EC" id="2.4.1.15"/>
    </reaction>
</comment>
<protein>
    <recommendedName>
        <fullName evidence="6">Trehalose-6-phosphate synthase</fullName>
        <ecNumber evidence="6">2.4.1.15</ecNumber>
    </recommendedName>
    <alternativeName>
        <fullName evidence="6">UDP-glucose-glucosephosphate glucosyltransferase</fullName>
    </alternativeName>
</protein>
<dbReference type="GO" id="GO:0005992">
    <property type="term" value="P:trehalose biosynthetic process"/>
    <property type="evidence" value="ECO:0007669"/>
    <property type="project" value="InterPro"/>
</dbReference>
<organism evidence="7 8">
    <name type="scientific">Gonapodya prolifera (strain JEL478)</name>
    <name type="common">Monoblepharis prolifera</name>
    <dbReference type="NCBI Taxonomy" id="1344416"/>
    <lineage>
        <taxon>Eukaryota</taxon>
        <taxon>Fungi</taxon>
        <taxon>Fungi incertae sedis</taxon>
        <taxon>Chytridiomycota</taxon>
        <taxon>Chytridiomycota incertae sedis</taxon>
        <taxon>Monoblepharidomycetes</taxon>
        <taxon>Monoblepharidales</taxon>
        <taxon>Gonapodyaceae</taxon>
        <taxon>Gonapodya</taxon>
    </lineage>
</organism>
<dbReference type="STRING" id="1344416.A0A139APM5"/>
<evidence type="ECO:0000256" key="2">
    <source>
        <dbReference type="ARBA" id="ARBA00022676"/>
    </source>
</evidence>
<evidence type="ECO:0000256" key="5">
    <source>
        <dbReference type="ARBA" id="ARBA00048039"/>
    </source>
</evidence>
<sequence>MSFSLQITINKKEGGGWSYQMSSGGLVSALSGLKKELDFLWVGWPGLELSEEDASVVSQDLAEKFNAIPVYLSDKTAELHYNGFSNSILWPLFHYQPGEMLFDEAAWEGYQKANEEFARVITEILRDGDHVWVRDRDESEAEAMGNFAQTISIGFFLHTPFPSSEIYRVLPVRREILFGVLQSDLIGFHTYDYARHFLSACTRVLGLHAMPNGVVFEGRLVRVGTFPIGIDPEKFENQLSQEATKRRINELSSQFKGIKVIVGVDRLDYIKGVPKKFEAFELFLTRHPEWREKVVLVQVAVPSRQDVEEYANLRSKVNELVGRVNGKFGTVTYQPIHFLHRSVDFTELVALYAMADACLVTSSRDGMNLVSCEYIASQSPKAGVLILSEFAGAAQSLNGAIVVNPWSSSDVSEAIKEALEAPEYQRRARLRRMTRYVKKYTAAFWGTSFVSELTRISSEYDAQVANRQRLKFREVAS</sequence>
<accession>A0A139APM5</accession>
<evidence type="ECO:0000256" key="4">
    <source>
        <dbReference type="ARBA" id="ARBA00024331"/>
    </source>
</evidence>
<dbReference type="GO" id="GO:0005829">
    <property type="term" value="C:cytosol"/>
    <property type="evidence" value="ECO:0007669"/>
    <property type="project" value="TreeGrafter"/>
</dbReference>
<dbReference type="GO" id="GO:0005946">
    <property type="term" value="C:alpha,alpha-trehalose-phosphate synthase complex (UDP-forming)"/>
    <property type="evidence" value="ECO:0007669"/>
    <property type="project" value="TreeGrafter"/>
</dbReference>
<dbReference type="Pfam" id="PF00982">
    <property type="entry name" value="Glyco_transf_20"/>
    <property type="match status" value="1"/>
</dbReference>
<dbReference type="OMA" id="NRTIWPL"/>
<evidence type="ECO:0000313" key="8">
    <source>
        <dbReference type="Proteomes" id="UP000070544"/>
    </source>
</evidence>
<reference evidence="7 8" key="1">
    <citation type="journal article" date="2015" name="Genome Biol. Evol.">
        <title>Phylogenomic analyses indicate that early fungi evolved digesting cell walls of algal ancestors of land plants.</title>
        <authorList>
            <person name="Chang Y."/>
            <person name="Wang S."/>
            <person name="Sekimoto S."/>
            <person name="Aerts A.L."/>
            <person name="Choi C."/>
            <person name="Clum A."/>
            <person name="LaButti K.M."/>
            <person name="Lindquist E.A."/>
            <person name="Yee Ngan C."/>
            <person name="Ohm R.A."/>
            <person name="Salamov A.A."/>
            <person name="Grigoriev I.V."/>
            <person name="Spatafora J.W."/>
            <person name="Berbee M.L."/>
        </authorList>
    </citation>
    <scope>NUCLEOTIDE SEQUENCE [LARGE SCALE GENOMIC DNA]</scope>
    <source>
        <strain evidence="7 8">JEL478</strain>
    </source>
</reference>
<dbReference type="PANTHER" id="PTHR10788">
    <property type="entry name" value="TREHALOSE-6-PHOSPHATE SYNTHASE"/>
    <property type="match status" value="1"/>
</dbReference>
<dbReference type="NCBIfam" id="TIGR02400">
    <property type="entry name" value="trehalose_OtsA"/>
    <property type="match status" value="1"/>
</dbReference>
<dbReference type="CDD" id="cd03788">
    <property type="entry name" value="GT20_TPS"/>
    <property type="match status" value="1"/>
</dbReference>
<dbReference type="OrthoDB" id="755951at2759"/>
<dbReference type="Proteomes" id="UP000070544">
    <property type="component" value="Unassembled WGS sequence"/>
</dbReference>
<dbReference type="FunFam" id="3.40.50.2000:FF:000035">
    <property type="entry name" value="Trehalose-6-phosphate synthase"/>
    <property type="match status" value="1"/>
</dbReference>
<dbReference type="InterPro" id="IPR012766">
    <property type="entry name" value="Trehalose_OtsA"/>
</dbReference>
<comment type="similarity">
    <text evidence="1 6">Belongs to the glycosyltransferase 20 family.</text>
</comment>
<keyword evidence="3 6" id="KW-0808">Transferase</keyword>
<dbReference type="GO" id="GO:0004805">
    <property type="term" value="F:trehalose-phosphatase activity"/>
    <property type="evidence" value="ECO:0007669"/>
    <property type="project" value="TreeGrafter"/>
</dbReference>
<dbReference type="InterPro" id="IPR001830">
    <property type="entry name" value="Glyco_trans_20"/>
</dbReference>
<keyword evidence="2 6" id="KW-0328">Glycosyltransferase</keyword>
<evidence type="ECO:0000256" key="3">
    <source>
        <dbReference type="ARBA" id="ARBA00022679"/>
    </source>
</evidence>
<comment type="pathway">
    <text evidence="4">Carbohydrate biosynthesis.</text>
</comment>
<dbReference type="EMBL" id="KQ965742">
    <property type="protein sequence ID" value="KXS18463.1"/>
    <property type="molecule type" value="Genomic_DNA"/>
</dbReference>
<evidence type="ECO:0000313" key="7">
    <source>
        <dbReference type="EMBL" id="KXS18463.1"/>
    </source>
</evidence>
<dbReference type="SUPFAM" id="SSF53756">
    <property type="entry name" value="UDP-Glycosyltransferase/glycogen phosphorylase"/>
    <property type="match status" value="1"/>
</dbReference>
<evidence type="ECO:0000256" key="1">
    <source>
        <dbReference type="ARBA" id="ARBA00008799"/>
    </source>
</evidence>
<dbReference type="FunFam" id="3.40.50.2000:FF:000007">
    <property type="entry name" value="Trehalose-6-phosphate synthase"/>
    <property type="match status" value="1"/>
</dbReference>
<dbReference type="EC" id="2.4.1.15" evidence="6"/>
<dbReference type="Gene3D" id="3.40.50.2000">
    <property type="entry name" value="Glycogen Phosphorylase B"/>
    <property type="match status" value="2"/>
</dbReference>
<proteinExistence type="inferred from homology"/>
<dbReference type="GO" id="GO:0003825">
    <property type="term" value="F:alpha,alpha-trehalose-phosphate synthase (UDP-forming) activity"/>
    <property type="evidence" value="ECO:0007669"/>
    <property type="project" value="UniProtKB-EC"/>
</dbReference>
<gene>
    <name evidence="7" type="ORF">M427DRAFT_121272</name>
</gene>
<dbReference type="PANTHER" id="PTHR10788:SF106">
    <property type="entry name" value="BCDNA.GH08860"/>
    <property type="match status" value="1"/>
</dbReference>
<name>A0A139APM5_GONPJ</name>
<feature type="non-terminal residue" evidence="7">
    <location>
        <position position="477"/>
    </location>
</feature>
<evidence type="ECO:0000256" key="6">
    <source>
        <dbReference type="RuleBase" id="RU362045"/>
    </source>
</evidence>